<dbReference type="GO" id="GO:0005576">
    <property type="term" value="C:extracellular region"/>
    <property type="evidence" value="ECO:0007669"/>
    <property type="project" value="InterPro"/>
</dbReference>
<sequence length="1585" mass="177393">MRGGCIGVLFIYLWALTLAQKTLSSLSGIIKDISKNQSHLLLSASLLKKEDELIALWDPGLRPCDSEDDKENVLESLSQNPRFIVTPISQKQHEECHHINARYSGTDLKGGILEEDNALNASDCQSRCKMNSKCKYFLFFSKNHHQRFKHGICRLLQYSGKLEKDLPGHISGPKACLSPEVKNQINYICLKLKELLSLEATYESSQKLSCSPSQLNKDIKLLIPRIEQSVSYLFVEVILSRYCDTSEGSSEIQIVRDGKLLQKDYFENETASVLKDDSLLKSDNVNDIISTLTLDSQKKVESNTKSLVTSTDAATTQNQIQISTEPLEKDISSREQMKNSEISKGISEISTGPILSPKVERKLNDNDENPLDSGTTSKILDVKLEKAENAPLYDDYLYYDYYENDAIESSLTPENLDSTPPNVNLVDKETINQIIKETKATSNPSFPESKNQVTTTSGFINDFNLVPVTSTEATTKKIATTEPILKEKEINFNTVSSKISESEIERSTIRSLLKEFNGFNLESVTKAEAPAKKFEMAKLIPRKAGINLNTVSSKTESDTERSTTQFLFKEFNGFNLESVTKAEDPTKKNEMTESIPKETEINLNTVSSITESDAERSTIQLLFKESNGFNLESVTKEEASTKKVEIMESIIPKEAEINLNTLSTITESDTEKSTTQSFLKEFNGFILESVTRNDVFAKDSETTELPLKETDVNFNSILSSSVSWTDATSTTFSSRKEFIPLDTTMRTFKETSLSDEDMDDYNKIIESIPEEPQLSMNPNSPSFEFKPDISTTVSPVIEMNMQNTESTPKEIILNLNPTSPLKELDESTTIPSINNPNYFNIQSLTRVGDLSNLKKGDRVKLRNDRNDLRPTSSSGLSNINKNKSSTNLSSINGLVVTTDSFKNKDQRMKIDTENDSRQMTDRLGNKDADHSSSTSIPSMVIELTEGVNQTTDTLNSADLVSDFQTMNQVRLLPLLNPPTTEKIPVDSGNMGNSKSSLTTSPSILTLDNQKKQALTQLGATGETNLVPGDLSSPTTISYDKIIFPSTEFIKSSTSSDHSNKPLKIVALRNKDLPLFLRVLKNHFDSNDVKEGTIPKGARQDIVRTSATPFKKSLDLQTTIQPLKKKIYIYPKIIQLYPNRKYGSKALELKEEEEEEEGGIKSAMSIVDLGGEHSPSPHHPHLVCTIDLLPPSDNPGYISITLTSPPGEIRVVHGNEDLHKTILDVVHSSSYNWKGDTTVLHKGEGWILRFGEGIQEEEDGVDRLIFRSTKGCLLACAILERIITNGWEIVASTELTTTPNFELCTWIIKKCSTPLYNGEVSCLLFDCDNKIKILGTKSQIQINNVVRRAIDKKWPKGLLCDSSDKVPVTLKKEESDSKKSNNDMLEEIDRELKASRDGLDQIDNGEPEHEKTPRPGSKSSFGKKYKTIQDDPDCPSEFELWGSPWRPTKDSERVQSRLLVIELIHSLFCRQWKLVTTCGNLLPSSSHDTLFFCRDGRILPALGGEKGLSALELERPNVIRFYNVNVESKLKSTIIESWSHGLSCKETIIEHESEDVKSLYCNDHPWKQNSCQTWESTSESRLLTQN</sequence>
<feature type="compositionally biased region" description="Basic and acidic residues" evidence="3">
    <location>
        <begin position="909"/>
        <end position="930"/>
    </location>
</feature>
<evidence type="ECO:0000313" key="6">
    <source>
        <dbReference type="EMBL" id="CAF2889662.1"/>
    </source>
</evidence>
<dbReference type="PANTHER" id="PTHR38696">
    <property type="entry name" value="MEDIATOR OF RNA POLYMERASE II TRANSCRIPTION SUBUNIT 13"/>
    <property type="match status" value="1"/>
</dbReference>
<evidence type="ECO:0000259" key="5">
    <source>
        <dbReference type="SMART" id="SM00223"/>
    </source>
</evidence>
<evidence type="ECO:0000313" key="7">
    <source>
        <dbReference type="Proteomes" id="UP000675881"/>
    </source>
</evidence>
<feature type="chain" id="PRO_5043456372" evidence="4">
    <location>
        <begin position="20"/>
        <end position="1585"/>
    </location>
</feature>
<accession>A0A7R8CQ47</accession>
<feature type="region of interest" description="Disordered" evidence="3">
    <location>
        <begin position="1397"/>
        <end position="1428"/>
    </location>
</feature>
<dbReference type="InterPro" id="IPR003609">
    <property type="entry name" value="Pan_app"/>
</dbReference>
<dbReference type="Pfam" id="PF00024">
    <property type="entry name" value="PAN_1"/>
    <property type="match status" value="1"/>
</dbReference>
<protein>
    <submittedName>
        <fullName evidence="6">(salmon louse) hypothetical protein</fullName>
    </submittedName>
</protein>
<name>A0A7R8CQ47_LEPSM</name>
<reference evidence="6" key="1">
    <citation type="submission" date="2021-02" db="EMBL/GenBank/DDBJ databases">
        <authorList>
            <person name="Bekaert M."/>
        </authorList>
    </citation>
    <scope>NUCLEOTIDE SEQUENCE</scope>
    <source>
        <strain evidence="6">IoA-00</strain>
    </source>
</reference>
<keyword evidence="7" id="KW-1185">Reference proteome</keyword>
<dbReference type="Gene3D" id="3.50.4.10">
    <property type="entry name" value="Hepatocyte Growth Factor"/>
    <property type="match status" value="1"/>
</dbReference>
<evidence type="ECO:0000256" key="2">
    <source>
        <dbReference type="ARBA" id="ARBA00023157"/>
    </source>
</evidence>
<dbReference type="OrthoDB" id="10680819at2759"/>
<dbReference type="SMART" id="SM00223">
    <property type="entry name" value="APPLE"/>
    <property type="match status" value="1"/>
</dbReference>
<keyword evidence="4" id="KW-0732">Signal</keyword>
<feature type="compositionally biased region" description="Polar residues" evidence="3">
    <location>
        <begin position="869"/>
        <end position="884"/>
    </location>
</feature>
<dbReference type="PANTHER" id="PTHR38696:SF1">
    <property type="entry name" value="MEDIATOR OF RNA POLYMERASE II TRANSCRIPTION SUBUNIT 13"/>
    <property type="match status" value="1"/>
</dbReference>
<keyword evidence="1" id="KW-0677">Repeat</keyword>
<evidence type="ECO:0000256" key="1">
    <source>
        <dbReference type="ARBA" id="ARBA00022737"/>
    </source>
</evidence>
<dbReference type="SUPFAM" id="SSF57414">
    <property type="entry name" value="Hairpin loop containing domain-like"/>
    <property type="match status" value="1"/>
</dbReference>
<dbReference type="Proteomes" id="UP000675881">
    <property type="component" value="Chromosome 3"/>
</dbReference>
<evidence type="ECO:0000256" key="4">
    <source>
        <dbReference type="SAM" id="SignalP"/>
    </source>
</evidence>
<organism evidence="6 7">
    <name type="scientific">Lepeophtheirus salmonis</name>
    <name type="common">Salmon louse</name>
    <name type="synonym">Caligus salmonis</name>
    <dbReference type="NCBI Taxonomy" id="72036"/>
    <lineage>
        <taxon>Eukaryota</taxon>
        <taxon>Metazoa</taxon>
        <taxon>Ecdysozoa</taxon>
        <taxon>Arthropoda</taxon>
        <taxon>Crustacea</taxon>
        <taxon>Multicrustacea</taxon>
        <taxon>Hexanauplia</taxon>
        <taxon>Copepoda</taxon>
        <taxon>Siphonostomatoida</taxon>
        <taxon>Caligidae</taxon>
        <taxon>Lepeophtheirus</taxon>
    </lineage>
</organism>
<feature type="domain" description="Apple" evidence="5">
    <location>
        <begin position="96"/>
        <end position="176"/>
    </location>
</feature>
<keyword evidence="2" id="KW-1015">Disulfide bond</keyword>
<dbReference type="EMBL" id="HG994582">
    <property type="protein sequence ID" value="CAF2889662.1"/>
    <property type="molecule type" value="Genomic_DNA"/>
</dbReference>
<dbReference type="InterPro" id="IPR000177">
    <property type="entry name" value="Apple"/>
</dbReference>
<feature type="region of interest" description="Disordered" evidence="3">
    <location>
        <begin position="863"/>
        <end position="884"/>
    </location>
</feature>
<evidence type="ECO:0000256" key="3">
    <source>
        <dbReference type="SAM" id="MobiDB-lite"/>
    </source>
</evidence>
<proteinExistence type="predicted"/>
<dbReference type="GO" id="GO:0006508">
    <property type="term" value="P:proteolysis"/>
    <property type="evidence" value="ECO:0007669"/>
    <property type="project" value="InterPro"/>
</dbReference>
<feature type="signal peptide" evidence="4">
    <location>
        <begin position="1"/>
        <end position="19"/>
    </location>
</feature>
<gene>
    <name evidence="6" type="ORF">LSAA_7383</name>
</gene>
<feature type="region of interest" description="Disordered" evidence="3">
    <location>
        <begin position="909"/>
        <end position="934"/>
    </location>
</feature>